<dbReference type="STRING" id="178355.SAMN04488062_1319"/>
<keyword evidence="2" id="KW-1185">Reference proteome</keyword>
<dbReference type="NCBIfam" id="TIGR04131">
    <property type="entry name" value="Bac_Flav_CTERM"/>
    <property type="match status" value="1"/>
</dbReference>
<dbReference type="CDD" id="cd00146">
    <property type="entry name" value="PKD"/>
    <property type="match status" value="1"/>
</dbReference>
<dbReference type="SUPFAM" id="SSF49299">
    <property type="entry name" value="PKD domain"/>
    <property type="match status" value="1"/>
</dbReference>
<dbReference type="Proteomes" id="UP000199274">
    <property type="component" value="Unassembled WGS sequence"/>
</dbReference>
<dbReference type="EMBL" id="FNDB01000031">
    <property type="protein sequence ID" value="SDI25116.1"/>
    <property type="molecule type" value="Genomic_DNA"/>
</dbReference>
<proteinExistence type="predicted"/>
<name>A0A1G8J1Q2_9FLAO</name>
<evidence type="ECO:0000313" key="2">
    <source>
        <dbReference type="Proteomes" id="UP000199274"/>
    </source>
</evidence>
<reference evidence="2" key="1">
    <citation type="submission" date="2016-10" db="EMBL/GenBank/DDBJ databases">
        <authorList>
            <person name="Varghese N."/>
            <person name="Submissions S."/>
        </authorList>
    </citation>
    <scope>NUCLEOTIDE SEQUENCE [LARGE SCALE GENOMIC DNA]</scope>
    <source>
        <strain evidence="2">CGMCC 1.2747</strain>
    </source>
</reference>
<organism evidence="1 2">
    <name type="scientific">Flavobacterium omnivorum</name>
    <dbReference type="NCBI Taxonomy" id="178355"/>
    <lineage>
        <taxon>Bacteria</taxon>
        <taxon>Pseudomonadati</taxon>
        <taxon>Bacteroidota</taxon>
        <taxon>Flavobacteriia</taxon>
        <taxon>Flavobacteriales</taxon>
        <taxon>Flavobacteriaceae</taxon>
        <taxon>Flavobacterium</taxon>
    </lineage>
</organism>
<dbReference type="OrthoDB" id="9765926at2"/>
<sequence>METITFFRTAVEAQNNVNPILNTTTYTNRVVSNDKVYVRVANSNDCFSITQLNLIVSTTQIPLNFIKTFTQCDDVLLGTNVDGIASFDFSSITNEIQSIFPIGQVLDISYYRNLADALSEKNTITNITNYRNTGYPNTQNIYVRVDSRLNNDCLGLGSYISLTVESIPIIEPITQTHCDDNQDGLYAFDTSLIQTNLLNGLTNVTVSYFDQNNVQLSSPLPNPFVTASQTLKVVVKNNTAKACSYDSTVKFIIDDLPEAFPVSKTLTTICDDEVDPRTQDGKYAFDTSSFQNTILGGQSNRIVKYFDANNNSLPSPLPNPFVTSSQDVTVEVINPLNTTCTASLTIPFVVNPIPNIVLTGDQLVCSNLPTFTKDIDAGLFDPSTEANYTYIWNFNDSPIVGETAYTLTVNKEGVYTVEVTNSEGCSRTRKITVLASDSAKITDIDIIDLASSNSITVTVTGSGNYVYGLDDEFGSYQEENVFSNVNAGIHTVFIRDLNGCGVVPKEVAVLGIPNYFTPNGDGINDYWNIKGVNASFNTKTIIYIFDRYGKLITQIKPTSQGWNGTFNGQQMPTTDYWYSVQVEDGRILKDHFSLKR</sequence>
<accession>A0A1G8J1Q2</accession>
<dbReference type="InterPro" id="IPR035986">
    <property type="entry name" value="PKD_dom_sf"/>
</dbReference>
<dbReference type="Gene3D" id="2.60.40.10">
    <property type="entry name" value="Immunoglobulins"/>
    <property type="match status" value="1"/>
</dbReference>
<dbReference type="RefSeq" id="WP_091259526.1">
    <property type="nucleotide sequence ID" value="NZ_FNDB01000031.1"/>
</dbReference>
<dbReference type="AlphaFoldDB" id="A0A1G8J1Q2"/>
<dbReference type="InterPro" id="IPR026341">
    <property type="entry name" value="T9SS_type_B"/>
</dbReference>
<protein>
    <submittedName>
        <fullName evidence="1">Gliding motility-associated C-terminal domain-containing protein</fullName>
    </submittedName>
</protein>
<dbReference type="Pfam" id="PF13585">
    <property type="entry name" value="CHU_C"/>
    <property type="match status" value="1"/>
</dbReference>
<dbReference type="InterPro" id="IPR013783">
    <property type="entry name" value="Ig-like_fold"/>
</dbReference>
<gene>
    <name evidence="1" type="ORF">SAMN04488062_1319</name>
</gene>
<evidence type="ECO:0000313" key="1">
    <source>
        <dbReference type="EMBL" id="SDI25116.1"/>
    </source>
</evidence>